<dbReference type="HAMAP" id="MF_01345_B">
    <property type="entry name" value="Ribosomal_uS17_B"/>
    <property type="match status" value="1"/>
</dbReference>
<dbReference type="NCBIfam" id="NF004123">
    <property type="entry name" value="PRK05610.1"/>
    <property type="match status" value="1"/>
</dbReference>
<evidence type="ECO:0000256" key="6">
    <source>
        <dbReference type="ARBA" id="ARBA00023274"/>
    </source>
</evidence>
<dbReference type="Gene3D" id="2.40.50.140">
    <property type="entry name" value="Nucleic acid-binding proteins"/>
    <property type="match status" value="1"/>
</dbReference>
<keyword evidence="4" id="KW-0694">RNA-binding</keyword>
<evidence type="ECO:0000313" key="8">
    <source>
        <dbReference type="EMBL" id="QEI59597.1"/>
    </source>
</evidence>
<dbReference type="GO" id="GO:0005739">
    <property type="term" value="C:mitochondrion"/>
    <property type="evidence" value="ECO:0007669"/>
    <property type="project" value="TreeGrafter"/>
</dbReference>
<evidence type="ECO:0000256" key="3">
    <source>
        <dbReference type="ARBA" id="ARBA00022730"/>
    </source>
</evidence>
<dbReference type="InterPro" id="IPR000266">
    <property type="entry name" value="Ribosomal_uS17"/>
</dbReference>
<dbReference type="PANTHER" id="PTHR10744">
    <property type="entry name" value="40S RIBOSOMAL PROTEIN S11 FAMILY MEMBER"/>
    <property type="match status" value="1"/>
</dbReference>
<dbReference type="PRINTS" id="PR00973">
    <property type="entry name" value="RIBOSOMALS17"/>
</dbReference>
<dbReference type="GO" id="GO:0003735">
    <property type="term" value="F:structural constituent of ribosome"/>
    <property type="evidence" value="ECO:0007669"/>
    <property type="project" value="InterPro"/>
</dbReference>
<dbReference type="RefSeq" id="YP_009695308.1">
    <property type="nucleotide sequence ID" value="NC_044785.1"/>
</dbReference>
<evidence type="ECO:0000256" key="4">
    <source>
        <dbReference type="ARBA" id="ARBA00022884"/>
    </source>
</evidence>
<proteinExistence type="inferred from homology"/>
<dbReference type="GO" id="GO:0019843">
    <property type="term" value="F:rRNA binding"/>
    <property type="evidence" value="ECO:0007669"/>
    <property type="project" value="UniProtKB-KW"/>
</dbReference>
<evidence type="ECO:0000256" key="5">
    <source>
        <dbReference type="ARBA" id="ARBA00022980"/>
    </source>
</evidence>
<reference evidence="8" key="1">
    <citation type="submission" date="2019-06" db="EMBL/GenBank/DDBJ databases">
        <authorList>
            <person name="Grosvenor D.A."/>
            <person name="Keepers K.G."/>
            <person name="Pogoda C.S."/>
            <person name="Kane N.C."/>
            <person name="Kociolek J.P."/>
        </authorList>
    </citation>
    <scope>NUCLEOTIDE SEQUENCE</scope>
</reference>
<keyword evidence="5 8" id="KW-0689">Ribosomal protein</keyword>
<dbReference type="GO" id="GO:0005840">
    <property type="term" value="C:ribosome"/>
    <property type="evidence" value="ECO:0007669"/>
    <property type="project" value="UniProtKB-KW"/>
</dbReference>
<comment type="similarity">
    <text evidence="2">Belongs to the universal ribosomal protein uS17 family.</text>
</comment>
<dbReference type="PANTHER" id="PTHR10744:SF1">
    <property type="entry name" value="SMALL RIBOSOMAL SUBUNIT PROTEIN US17M"/>
    <property type="match status" value="1"/>
</dbReference>
<dbReference type="GO" id="GO:0006412">
    <property type="term" value="P:translation"/>
    <property type="evidence" value="ECO:0007669"/>
    <property type="project" value="InterPro"/>
</dbReference>
<dbReference type="EMBL" id="MN065498">
    <property type="protein sequence ID" value="QEI59597.1"/>
    <property type="molecule type" value="Genomic_DNA"/>
</dbReference>
<dbReference type="CDD" id="cd00364">
    <property type="entry name" value="Ribosomal_uS17"/>
    <property type="match status" value="1"/>
</dbReference>
<dbReference type="GO" id="GO:1990904">
    <property type="term" value="C:ribonucleoprotein complex"/>
    <property type="evidence" value="ECO:0007669"/>
    <property type="project" value="UniProtKB-KW"/>
</dbReference>
<geneLocation type="plastid" evidence="8"/>
<dbReference type="GeneID" id="41826811"/>
<keyword evidence="8" id="KW-0934">Plastid</keyword>
<keyword evidence="6" id="KW-0687">Ribonucleoprotein</keyword>
<keyword evidence="3" id="KW-0699">rRNA-binding</keyword>
<dbReference type="AlphaFoldDB" id="A0A5C0F4V7"/>
<dbReference type="SUPFAM" id="SSF50249">
    <property type="entry name" value="Nucleic acid-binding proteins"/>
    <property type="match status" value="1"/>
</dbReference>
<dbReference type="Pfam" id="PF00366">
    <property type="entry name" value="Ribosomal_S17"/>
    <property type="match status" value="1"/>
</dbReference>
<comment type="function">
    <text evidence="1">One of the primary rRNA binding proteins, it binds specifically to the 5'-end of 16S ribosomal RNA.</text>
</comment>
<gene>
    <name evidence="8" type="primary">rps17</name>
</gene>
<accession>A0A5C0F4V7</accession>
<dbReference type="InterPro" id="IPR019984">
    <property type="entry name" value="Ribosomal_uS17_bact/chlr"/>
</dbReference>
<name>A0A5C0F4V7_NITAL</name>
<evidence type="ECO:0000256" key="7">
    <source>
        <dbReference type="ARBA" id="ARBA00035251"/>
    </source>
</evidence>
<evidence type="ECO:0000256" key="1">
    <source>
        <dbReference type="ARBA" id="ARBA00002932"/>
    </source>
</evidence>
<protein>
    <recommendedName>
        <fullName evidence="7">Small ribosomal subunit protein uS17c</fullName>
    </recommendedName>
</protein>
<dbReference type="InterPro" id="IPR012340">
    <property type="entry name" value="NA-bd_OB-fold"/>
</dbReference>
<evidence type="ECO:0000256" key="2">
    <source>
        <dbReference type="ARBA" id="ARBA00010254"/>
    </source>
</evidence>
<sequence>MIKKQHVGIVISNKMYKTILVKTKSRYLHSKYPKIIVKTKKYLVHIDKNQCNIGDKIIFQQCRPISKKKNWKFVGIIKTSKF</sequence>
<organism evidence="8">
    <name type="scientific">Nitzschia alba</name>
    <name type="common">Marine diatom</name>
    <dbReference type="NCBI Taxonomy" id="2858"/>
    <lineage>
        <taxon>Eukaryota</taxon>
        <taxon>Sar</taxon>
        <taxon>Stramenopiles</taxon>
        <taxon>Ochrophyta</taxon>
        <taxon>Bacillariophyta</taxon>
        <taxon>Bacillariophyceae</taxon>
        <taxon>Bacillariophycidae</taxon>
        <taxon>Bacillariales</taxon>
        <taxon>Bacillariaceae</taxon>
        <taxon>Nitzschia</taxon>
    </lineage>
</organism>